<reference evidence="8 9" key="1">
    <citation type="submission" date="2024-04" db="EMBL/GenBank/DDBJ databases">
        <title>Human intestinal bacterial collection.</title>
        <authorList>
            <person name="Pauvert C."/>
            <person name="Hitch T.C.A."/>
            <person name="Clavel T."/>
        </authorList>
    </citation>
    <scope>NUCLEOTIDE SEQUENCE [LARGE SCALE GENOMIC DNA]</scope>
    <source>
        <strain evidence="8 9">CLA-KB-H42</strain>
    </source>
</reference>
<feature type="transmembrane region" description="Helical" evidence="6">
    <location>
        <begin position="765"/>
        <end position="785"/>
    </location>
</feature>
<evidence type="ECO:0000256" key="4">
    <source>
        <dbReference type="ARBA" id="ARBA00022989"/>
    </source>
</evidence>
<evidence type="ECO:0000256" key="3">
    <source>
        <dbReference type="ARBA" id="ARBA00022967"/>
    </source>
</evidence>
<feature type="transmembrane region" description="Helical" evidence="6">
    <location>
        <begin position="671"/>
        <end position="693"/>
    </location>
</feature>
<keyword evidence="4 6" id="KW-1133">Transmembrane helix</keyword>
<evidence type="ECO:0000256" key="2">
    <source>
        <dbReference type="ARBA" id="ARBA00022692"/>
    </source>
</evidence>
<dbReference type="RefSeq" id="WP_102373657.1">
    <property type="nucleotide sequence ID" value="NZ_JBBNOP010000002.1"/>
</dbReference>
<dbReference type="NCBIfam" id="TIGR01494">
    <property type="entry name" value="ATPase_P-type"/>
    <property type="match status" value="2"/>
</dbReference>
<dbReference type="InterPro" id="IPR036412">
    <property type="entry name" value="HAD-like_sf"/>
</dbReference>
<dbReference type="SFLD" id="SFLDG00002">
    <property type="entry name" value="C1.7:_P-type_atpase_like"/>
    <property type="match status" value="1"/>
</dbReference>
<feature type="transmembrane region" description="Helical" evidence="6">
    <location>
        <begin position="612"/>
        <end position="634"/>
    </location>
</feature>
<dbReference type="EMBL" id="JBBNOP010000002">
    <property type="protein sequence ID" value="MEQ3362115.1"/>
    <property type="molecule type" value="Genomic_DNA"/>
</dbReference>
<keyword evidence="2 6" id="KW-0812">Transmembrane</keyword>
<sequence length="800" mass="85567">MEEELKGLSSSDVAARVARGDVNVDASVKTRSVKQIIASNVCTLFNAINLVLACFVLVTGSYKNMLFMIVIVLNTAIGIIQEIRSKRTTDRLSIIASTKVEVVRDGVRQEIAVDEIVLGDLVVLGRGDQIPSDSTVVHGTCDVNESLLTGESKLVRKEPGSQLMSGSFVNAGTVYAQVTHVGADNYAAKISAEAKEHKAVNSEIMNSLNGIIRFVSIIIFPLGAILFAREYFTGAYIELNQAILSTVAALVGMIPEGLILLTSTVLAVAVVRLSKSKVLVQQLYCIETLARVDTLCLDKTGTITTGKMEVDRVVTLGDCGIDEAHGAFYSIAGADEDPNETAQAIIDYYQDVIPEPGAARVGRKRANGPAQPVKRLGIKRAIPFSSDKKWSGAVFDTGASYAMGAAQFVLGKKYEAVRTQVEELAQNARVMVLARVEGFDGDGKMLGDPQPLALIAIKDQIRPTAEQTIRYFIDQGVDLKVISGDDPRTVSGIAQIVGIPHADSYVDATTLLSDAALENAATCYQVFGRVTPEQKKKLVQSLQAAGHTVAMTGDGVNDVLALKASDCSVAMAAGSDAARNVAQLVLVNNDFASMPKVVAEGRRAINNLQRSASLFLVKTVLSMVLAVCFIVLPWQYPFQPIQMTLISAFTIGLPSFVLALEPNKDRVKGKFLVNVIVRSLPGSITAILAVLGLNIVSYTTLGLDYAQVSTMCVLATAWVGLLLIVRLSFPFTPIRAALIVVVIGGVILGATVFPTLFGIEPFTQPMIVAFAVAALAAVPVFNVLYQAFGSWHAKRQDELV</sequence>
<accession>A0ABV1JAJ4</accession>
<dbReference type="PANTHER" id="PTHR42861">
    <property type="entry name" value="CALCIUM-TRANSPORTING ATPASE"/>
    <property type="match status" value="1"/>
</dbReference>
<comment type="caution">
    <text evidence="8">The sequence shown here is derived from an EMBL/GenBank/DDBJ whole genome shotgun (WGS) entry which is preliminary data.</text>
</comment>
<keyword evidence="9" id="KW-1185">Reference proteome</keyword>
<name>A0ABV1JAJ4_9ACTN</name>
<dbReference type="Gene3D" id="2.70.150.10">
    <property type="entry name" value="Calcium-transporting ATPase, cytoplasmic transduction domain A"/>
    <property type="match status" value="1"/>
</dbReference>
<proteinExistence type="predicted"/>
<dbReference type="InterPro" id="IPR023214">
    <property type="entry name" value="HAD_sf"/>
</dbReference>
<feature type="transmembrane region" description="Helical" evidence="6">
    <location>
        <begin position="640"/>
        <end position="659"/>
    </location>
</feature>
<feature type="transmembrane region" description="Helical" evidence="6">
    <location>
        <begin position="65"/>
        <end position="83"/>
    </location>
</feature>
<dbReference type="Gene3D" id="1.20.1110.10">
    <property type="entry name" value="Calcium-transporting ATPase, transmembrane domain"/>
    <property type="match status" value="1"/>
</dbReference>
<feature type="transmembrane region" description="Helical" evidence="6">
    <location>
        <begin position="705"/>
        <end position="725"/>
    </location>
</feature>
<dbReference type="InterPro" id="IPR023298">
    <property type="entry name" value="ATPase_P-typ_TM_dom_sf"/>
</dbReference>
<dbReference type="SFLD" id="SFLDF00027">
    <property type="entry name" value="p-type_atpase"/>
    <property type="match status" value="1"/>
</dbReference>
<dbReference type="PROSITE" id="PS00154">
    <property type="entry name" value="ATPASE_E1_E2"/>
    <property type="match status" value="1"/>
</dbReference>
<dbReference type="SUPFAM" id="SSF56784">
    <property type="entry name" value="HAD-like"/>
    <property type="match status" value="1"/>
</dbReference>
<dbReference type="Gene3D" id="3.40.50.1000">
    <property type="entry name" value="HAD superfamily/HAD-like"/>
    <property type="match status" value="1"/>
</dbReference>
<evidence type="ECO:0000256" key="5">
    <source>
        <dbReference type="ARBA" id="ARBA00023136"/>
    </source>
</evidence>
<feature type="transmembrane region" description="Helical" evidence="6">
    <location>
        <begin position="211"/>
        <end position="228"/>
    </location>
</feature>
<feature type="transmembrane region" description="Helical" evidence="6">
    <location>
        <begin position="37"/>
        <end position="59"/>
    </location>
</feature>
<evidence type="ECO:0000259" key="7">
    <source>
        <dbReference type="Pfam" id="PF00122"/>
    </source>
</evidence>
<evidence type="ECO:0000313" key="8">
    <source>
        <dbReference type="EMBL" id="MEQ3362115.1"/>
    </source>
</evidence>
<feature type="transmembrane region" description="Helical" evidence="6">
    <location>
        <begin position="737"/>
        <end position="759"/>
    </location>
</feature>
<protein>
    <submittedName>
        <fullName evidence="8">HAD-IC family P-type ATPase</fullName>
    </submittedName>
</protein>
<dbReference type="PRINTS" id="PR00119">
    <property type="entry name" value="CATATPASE"/>
</dbReference>
<evidence type="ECO:0000313" key="9">
    <source>
        <dbReference type="Proteomes" id="UP001487305"/>
    </source>
</evidence>
<feature type="transmembrane region" description="Helical" evidence="6">
    <location>
        <begin position="248"/>
        <end position="271"/>
    </location>
</feature>
<dbReference type="Pfam" id="PF00122">
    <property type="entry name" value="E1-E2_ATPase"/>
    <property type="match status" value="1"/>
</dbReference>
<gene>
    <name evidence="8" type="ORF">AAA083_03885</name>
</gene>
<dbReference type="InterPro" id="IPR023299">
    <property type="entry name" value="ATPase_P-typ_cyto_dom_N"/>
</dbReference>
<comment type="subcellular location">
    <subcellularLocation>
        <location evidence="1">Cell membrane</location>
        <topology evidence="1">Multi-pass membrane protein</topology>
    </subcellularLocation>
</comment>
<feature type="domain" description="P-type ATPase A" evidence="7">
    <location>
        <begin position="97"/>
        <end position="193"/>
    </location>
</feature>
<keyword evidence="3" id="KW-1278">Translocase</keyword>
<organism evidence="8 9">
    <name type="scientific">Raoultibacter massiliensis</name>
    <dbReference type="NCBI Taxonomy" id="1852371"/>
    <lineage>
        <taxon>Bacteria</taxon>
        <taxon>Bacillati</taxon>
        <taxon>Actinomycetota</taxon>
        <taxon>Coriobacteriia</taxon>
        <taxon>Eggerthellales</taxon>
        <taxon>Eggerthellaceae</taxon>
        <taxon>Raoultibacter</taxon>
    </lineage>
</organism>
<dbReference type="Gene3D" id="3.40.1110.10">
    <property type="entry name" value="Calcium-transporting ATPase, cytoplasmic domain N"/>
    <property type="match status" value="1"/>
</dbReference>
<dbReference type="Proteomes" id="UP001487305">
    <property type="component" value="Unassembled WGS sequence"/>
</dbReference>
<dbReference type="InterPro" id="IPR008250">
    <property type="entry name" value="ATPase_P-typ_transduc_dom_A_sf"/>
</dbReference>
<dbReference type="Pfam" id="PF00702">
    <property type="entry name" value="Hydrolase"/>
    <property type="match status" value="1"/>
</dbReference>
<dbReference type="InterPro" id="IPR044492">
    <property type="entry name" value="P_typ_ATPase_HD_dom"/>
</dbReference>
<evidence type="ECO:0000256" key="1">
    <source>
        <dbReference type="ARBA" id="ARBA00004651"/>
    </source>
</evidence>
<dbReference type="InterPro" id="IPR059000">
    <property type="entry name" value="ATPase_P-type_domA"/>
</dbReference>
<dbReference type="SUPFAM" id="SSF81653">
    <property type="entry name" value="Calcium ATPase, transduction domain A"/>
    <property type="match status" value="1"/>
</dbReference>
<dbReference type="InterPro" id="IPR018303">
    <property type="entry name" value="ATPase_P-typ_P_site"/>
</dbReference>
<dbReference type="InterPro" id="IPR001757">
    <property type="entry name" value="P_typ_ATPase"/>
</dbReference>
<dbReference type="SUPFAM" id="SSF81665">
    <property type="entry name" value="Calcium ATPase, transmembrane domain M"/>
    <property type="match status" value="1"/>
</dbReference>
<dbReference type="SFLD" id="SFLDS00003">
    <property type="entry name" value="Haloacid_Dehalogenase"/>
    <property type="match status" value="1"/>
</dbReference>
<evidence type="ECO:0000256" key="6">
    <source>
        <dbReference type="SAM" id="Phobius"/>
    </source>
</evidence>
<keyword evidence="5 6" id="KW-0472">Membrane</keyword>